<dbReference type="GO" id="GO:0003677">
    <property type="term" value="F:DNA binding"/>
    <property type="evidence" value="ECO:0007669"/>
    <property type="project" value="InterPro"/>
</dbReference>
<keyword evidence="1" id="KW-0547">Nucleotide-binding</keyword>
<dbReference type="InterPro" id="IPR027417">
    <property type="entry name" value="P-loop_NTPase"/>
</dbReference>
<reference evidence="8 9" key="2">
    <citation type="submission" date="2020-03" db="EMBL/GenBank/DDBJ databases">
        <authorList>
            <person name="Ichikawa N."/>
            <person name="Kimura A."/>
            <person name="Kitahashi Y."/>
            <person name="Uohara A."/>
        </authorList>
    </citation>
    <scope>NUCLEOTIDE SEQUENCE [LARGE SCALE GENOMIC DNA]</scope>
    <source>
        <strain evidence="8 9">NBRC 107702</strain>
    </source>
</reference>
<dbReference type="GO" id="GO:0016787">
    <property type="term" value="F:hydrolase activity"/>
    <property type="evidence" value="ECO:0007669"/>
    <property type="project" value="UniProtKB-KW"/>
</dbReference>
<name>A0A6F8Y500_9ACTN</name>
<evidence type="ECO:0000256" key="4">
    <source>
        <dbReference type="ARBA" id="ARBA00022840"/>
    </source>
</evidence>
<dbReference type="PANTHER" id="PTHR11274:SF0">
    <property type="entry name" value="GENERAL TRANSCRIPTION AND DNA REPAIR FACTOR IIH HELICASE SUBUNIT XPB"/>
    <property type="match status" value="1"/>
</dbReference>
<feature type="region of interest" description="Disordered" evidence="5">
    <location>
        <begin position="587"/>
        <end position="632"/>
    </location>
</feature>
<dbReference type="Gene3D" id="3.40.50.300">
    <property type="entry name" value="P-loop containing nucleotide triphosphate hydrolases"/>
    <property type="match status" value="2"/>
</dbReference>
<dbReference type="InterPro" id="IPR001650">
    <property type="entry name" value="Helicase_C-like"/>
</dbReference>
<dbReference type="SMART" id="SM00487">
    <property type="entry name" value="DEXDc"/>
    <property type="match status" value="1"/>
</dbReference>
<keyword evidence="4" id="KW-0067">ATP-binding</keyword>
<feature type="region of interest" description="Disordered" evidence="5">
    <location>
        <begin position="1"/>
        <end position="20"/>
    </location>
</feature>
<evidence type="ECO:0000313" key="8">
    <source>
        <dbReference type="EMBL" id="BCB81204.1"/>
    </source>
</evidence>
<dbReference type="GO" id="GO:0005524">
    <property type="term" value="F:ATP binding"/>
    <property type="evidence" value="ECO:0007669"/>
    <property type="project" value="UniProtKB-KW"/>
</dbReference>
<feature type="domain" description="Helicase C-terminal" evidence="7">
    <location>
        <begin position="293"/>
        <end position="456"/>
    </location>
</feature>
<dbReference type="PROSITE" id="PS51194">
    <property type="entry name" value="HELICASE_CTER"/>
    <property type="match status" value="1"/>
</dbReference>
<dbReference type="KEGG" id="pfla:Pflav_076140"/>
<evidence type="ECO:0000259" key="6">
    <source>
        <dbReference type="PROSITE" id="PS51192"/>
    </source>
</evidence>
<sequence>MSTPENPSKGDCRDGEPDGSVYRLADPRRVELAPWQIEAVDTWAGAHRQASAYRGTLEIFTGGGKSLIALECIRRAALVEPELRVAIVVPTVALARQWRDVVLRHTRLEPQDVGRLDGDHKDELQSKRILISVLNTAAERLPDLATAAVAPIMLVVDECHRAGAPRFSRVLGTKGRFRLGLSATAERDDVDDDGRPIEYDDHVLGEKLGPLVYRFDLRAAREVGWLPDYTVHHHAVELTSEERRRYEHLTRRIDDLVDRLNDLGVPGALARQATGRPGDIGALARTYVGMVAQRKDLLYRASERARVVTKILSGLARRADTPRALLFHERIDEAVELHHRLTQVGLGFPVGLEHSRLPEADRREALARFAGGSTPVLVSVKSLIEGIDVPDADVGISVASSSSVRQRVQALGRVLRRRFDGVSKNAEMHIVYLHDTVDEAIYAKEDWSDLTGEAVNRYRLWRAGATEPEDREGPPRTPRPTEDQFWQSLGRTLPSEPVPWTPDLPASEWRLDSRGSVTTVTGELVANPQDVARLVAAVKGGGGRFRVSSRHRLVVVPDFDGGAMRAWLVGQLVEPFKPVPAADVDTPSVAPADAPEPGVLYSGPNDRGAAVTTSDRSREVSSSDESPAAASGRWSTRLMVRQIWSTTPFVC</sequence>
<dbReference type="Proteomes" id="UP000502508">
    <property type="component" value="Chromosome"/>
</dbReference>
<evidence type="ECO:0000313" key="9">
    <source>
        <dbReference type="Proteomes" id="UP000502508"/>
    </source>
</evidence>
<dbReference type="InterPro" id="IPR050615">
    <property type="entry name" value="ATP-dep_DNA_Helicase"/>
</dbReference>
<dbReference type="Pfam" id="PF04851">
    <property type="entry name" value="ResIII"/>
    <property type="match status" value="1"/>
</dbReference>
<evidence type="ECO:0000259" key="7">
    <source>
        <dbReference type="PROSITE" id="PS51194"/>
    </source>
</evidence>
<dbReference type="SMART" id="SM00490">
    <property type="entry name" value="HELICc"/>
    <property type="match status" value="1"/>
</dbReference>
<gene>
    <name evidence="8" type="ORF">Pflav_076140</name>
</gene>
<dbReference type="AlphaFoldDB" id="A0A6F8Y500"/>
<dbReference type="InterPro" id="IPR014001">
    <property type="entry name" value="Helicase_ATP-bd"/>
</dbReference>
<evidence type="ECO:0000256" key="1">
    <source>
        <dbReference type="ARBA" id="ARBA00022741"/>
    </source>
</evidence>
<evidence type="ECO:0000256" key="5">
    <source>
        <dbReference type="SAM" id="MobiDB-lite"/>
    </source>
</evidence>
<dbReference type="PROSITE" id="PS51192">
    <property type="entry name" value="HELICASE_ATP_BIND_1"/>
    <property type="match status" value="1"/>
</dbReference>
<dbReference type="RefSeq" id="WP_173041131.1">
    <property type="nucleotide sequence ID" value="NZ_AP022870.1"/>
</dbReference>
<dbReference type="Pfam" id="PF00271">
    <property type="entry name" value="Helicase_C"/>
    <property type="match status" value="1"/>
</dbReference>
<keyword evidence="2" id="KW-0378">Hydrolase</keyword>
<keyword evidence="9" id="KW-1185">Reference proteome</keyword>
<proteinExistence type="predicted"/>
<dbReference type="InterPro" id="IPR006935">
    <property type="entry name" value="Helicase/UvrB_N"/>
</dbReference>
<organism evidence="8 9">
    <name type="scientific">Phytohabitans flavus</name>
    <dbReference type="NCBI Taxonomy" id="1076124"/>
    <lineage>
        <taxon>Bacteria</taxon>
        <taxon>Bacillati</taxon>
        <taxon>Actinomycetota</taxon>
        <taxon>Actinomycetes</taxon>
        <taxon>Micromonosporales</taxon>
        <taxon>Micromonosporaceae</taxon>
    </lineage>
</organism>
<dbReference type="GO" id="GO:0004386">
    <property type="term" value="F:helicase activity"/>
    <property type="evidence" value="ECO:0007669"/>
    <property type="project" value="UniProtKB-KW"/>
</dbReference>
<evidence type="ECO:0000256" key="3">
    <source>
        <dbReference type="ARBA" id="ARBA00022806"/>
    </source>
</evidence>
<protein>
    <recommendedName>
        <fullName evidence="10">Helicase</fullName>
    </recommendedName>
</protein>
<dbReference type="SUPFAM" id="SSF52540">
    <property type="entry name" value="P-loop containing nucleoside triphosphate hydrolases"/>
    <property type="match status" value="1"/>
</dbReference>
<evidence type="ECO:0008006" key="10">
    <source>
        <dbReference type="Google" id="ProtNLM"/>
    </source>
</evidence>
<reference evidence="8 9" key="1">
    <citation type="submission" date="2020-03" db="EMBL/GenBank/DDBJ databases">
        <title>Whole genome shotgun sequence of Phytohabitans flavus NBRC 107702.</title>
        <authorList>
            <person name="Komaki H."/>
            <person name="Tamura T."/>
        </authorList>
    </citation>
    <scope>NUCLEOTIDE SEQUENCE [LARGE SCALE GENOMIC DNA]</scope>
    <source>
        <strain evidence="8 9">NBRC 107702</strain>
    </source>
</reference>
<accession>A0A6F8Y500</accession>
<dbReference type="PANTHER" id="PTHR11274">
    <property type="entry name" value="RAD25/XP-B DNA REPAIR HELICASE"/>
    <property type="match status" value="1"/>
</dbReference>
<evidence type="ECO:0000256" key="2">
    <source>
        <dbReference type="ARBA" id="ARBA00022801"/>
    </source>
</evidence>
<feature type="domain" description="Helicase ATP-binding" evidence="6">
    <location>
        <begin position="46"/>
        <end position="203"/>
    </location>
</feature>
<keyword evidence="3" id="KW-0347">Helicase</keyword>
<dbReference type="EMBL" id="AP022870">
    <property type="protein sequence ID" value="BCB81204.1"/>
    <property type="molecule type" value="Genomic_DNA"/>
</dbReference>